<evidence type="ECO:0000313" key="3">
    <source>
        <dbReference type="EMBL" id="SUB94346.1"/>
    </source>
</evidence>
<dbReference type="AlphaFoldDB" id="A0A379ED60"/>
<accession>A0A379ED60</accession>
<gene>
    <name evidence="3" type="ORF">NCTC13067_02215</name>
</gene>
<keyword evidence="1" id="KW-0472">Membrane</keyword>
<protein>
    <submittedName>
        <fullName evidence="3">Uncharacterized protein conserved in bacteria</fullName>
    </submittedName>
</protein>
<dbReference type="Proteomes" id="UP000255469">
    <property type="component" value="Unassembled WGS sequence"/>
</dbReference>
<evidence type="ECO:0000259" key="2">
    <source>
        <dbReference type="Pfam" id="PF01757"/>
    </source>
</evidence>
<dbReference type="RefSeq" id="WP_262510592.1">
    <property type="nucleotide sequence ID" value="NZ_UGTM01000002.1"/>
</dbReference>
<feature type="transmembrane region" description="Helical" evidence="1">
    <location>
        <begin position="135"/>
        <end position="161"/>
    </location>
</feature>
<feature type="transmembrane region" description="Helical" evidence="1">
    <location>
        <begin position="95"/>
        <end position="113"/>
    </location>
</feature>
<dbReference type="InterPro" id="IPR002656">
    <property type="entry name" value="Acyl_transf_3_dom"/>
</dbReference>
<feature type="domain" description="Acyltransferase 3" evidence="2">
    <location>
        <begin position="6"/>
        <end position="190"/>
    </location>
</feature>
<feature type="transmembrane region" description="Helical" evidence="1">
    <location>
        <begin position="168"/>
        <end position="186"/>
    </location>
</feature>
<reference evidence="3 4" key="1">
    <citation type="submission" date="2018-06" db="EMBL/GenBank/DDBJ databases">
        <authorList>
            <consortium name="Pathogen Informatics"/>
            <person name="Doyle S."/>
        </authorList>
    </citation>
    <scope>NUCLEOTIDE SEQUENCE [LARGE SCALE GENOMIC DNA]</scope>
    <source>
        <strain evidence="3 4">NCTC13067</strain>
    </source>
</reference>
<keyword evidence="1" id="KW-0812">Transmembrane</keyword>
<sequence>MIGRYNSFDGLRAIGAFGIAMMHYMANMRKADIVFLEESSILYKDVIPFFTMFVFLFFLLSAFSMCCGYYHNFASGEEGTSFDVERFFNKRYKRIFPFFALLVIIDMLMNPSIEELVQGFSDLTLAFNFLPNPDIHVIGVGWFIGVIFVFYMLFPWFVYLLKSKRRVWFAWGVALLMHLLVVKYYLTEQFVLPV</sequence>
<name>A0A379ED60_9BACT</name>
<dbReference type="Pfam" id="PF01757">
    <property type="entry name" value="Acyl_transf_3"/>
    <property type="match status" value="1"/>
</dbReference>
<organism evidence="3 4">
    <name type="scientific">Prevotella denticola</name>
    <dbReference type="NCBI Taxonomy" id="28129"/>
    <lineage>
        <taxon>Bacteria</taxon>
        <taxon>Pseudomonadati</taxon>
        <taxon>Bacteroidota</taxon>
        <taxon>Bacteroidia</taxon>
        <taxon>Bacteroidales</taxon>
        <taxon>Prevotellaceae</taxon>
        <taxon>Prevotella</taxon>
    </lineage>
</organism>
<dbReference type="EMBL" id="UGTM01000002">
    <property type="protein sequence ID" value="SUB94346.1"/>
    <property type="molecule type" value="Genomic_DNA"/>
</dbReference>
<keyword evidence="1" id="KW-1133">Transmembrane helix</keyword>
<evidence type="ECO:0000256" key="1">
    <source>
        <dbReference type="SAM" id="Phobius"/>
    </source>
</evidence>
<feature type="transmembrane region" description="Helical" evidence="1">
    <location>
        <begin position="46"/>
        <end position="70"/>
    </location>
</feature>
<proteinExistence type="predicted"/>
<evidence type="ECO:0000313" key="4">
    <source>
        <dbReference type="Proteomes" id="UP000255469"/>
    </source>
</evidence>
<feature type="transmembrane region" description="Helical" evidence="1">
    <location>
        <begin position="7"/>
        <end position="26"/>
    </location>
</feature>
<dbReference type="GO" id="GO:0016747">
    <property type="term" value="F:acyltransferase activity, transferring groups other than amino-acyl groups"/>
    <property type="evidence" value="ECO:0007669"/>
    <property type="project" value="InterPro"/>
</dbReference>